<dbReference type="HOGENOM" id="CLU_2542066_0_0_1"/>
<gene>
    <name evidence="2" type="ORF">M378DRAFT_160396</name>
</gene>
<name>A0A0C2WYG2_AMAMK</name>
<dbReference type="AlphaFoldDB" id="A0A0C2WYG2"/>
<protein>
    <submittedName>
        <fullName evidence="2">Uncharacterized protein</fullName>
    </submittedName>
</protein>
<dbReference type="Proteomes" id="UP000054549">
    <property type="component" value="Unassembled WGS sequence"/>
</dbReference>
<dbReference type="InParanoid" id="A0A0C2WYG2"/>
<keyword evidence="1" id="KW-1133">Transmembrane helix</keyword>
<evidence type="ECO:0000313" key="2">
    <source>
        <dbReference type="EMBL" id="KIL66867.1"/>
    </source>
</evidence>
<keyword evidence="1" id="KW-0812">Transmembrane</keyword>
<keyword evidence="3" id="KW-1185">Reference proteome</keyword>
<evidence type="ECO:0000313" key="3">
    <source>
        <dbReference type="Proteomes" id="UP000054549"/>
    </source>
</evidence>
<dbReference type="EMBL" id="KN818234">
    <property type="protein sequence ID" value="KIL66867.1"/>
    <property type="molecule type" value="Genomic_DNA"/>
</dbReference>
<organism evidence="2 3">
    <name type="scientific">Amanita muscaria (strain Koide BX008)</name>
    <dbReference type="NCBI Taxonomy" id="946122"/>
    <lineage>
        <taxon>Eukaryota</taxon>
        <taxon>Fungi</taxon>
        <taxon>Dikarya</taxon>
        <taxon>Basidiomycota</taxon>
        <taxon>Agaricomycotina</taxon>
        <taxon>Agaricomycetes</taxon>
        <taxon>Agaricomycetidae</taxon>
        <taxon>Agaricales</taxon>
        <taxon>Pluteineae</taxon>
        <taxon>Amanitaceae</taxon>
        <taxon>Amanita</taxon>
    </lineage>
</organism>
<feature type="transmembrane region" description="Helical" evidence="1">
    <location>
        <begin position="6"/>
        <end position="28"/>
    </location>
</feature>
<evidence type="ECO:0000256" key="1">
    <source>
        <dbReference type="SAM" id="Phobius"/>
    </source>
</evidence>
<reference evidence="2 3" key="1">
    <citation type="submission" date="2014-04" db="EMBL/GenBank/DDBJ databases">
        <title>Evolutionary Origins and Diversification of the Mycorrhizal Mutualists.</title>
        <authorList>
            <consortium name="DOE Joint Genome Institute"/>
            <consortium name="Mycorrhizal Genomics Consortium"/>
            <person name="Kohler A."/>
            <person name="Kuo A."/>
            <person name="Nagy L.G."/>
            <person name="Floudas D."/>
            <person name="Copeland A."/>
            <person name="Barry K.W."/>
            <person name="Cichocki N."/>
            <person name="Veneault-Fourrey C."/>
            <person name="LaButti K."/>
            <person name="Lindquist E.A."/>
            <person name="Lipzen A."/>
            <person name="Lundell T."/>
            <person name="Morin E."/>
            <person name="Murat C."/>
            <person name="Riley R."/>
            <person name="Ohm R."/>
            <person name="Sun H."/>
            <person name="Tunlid A."/>
            <person name="Henrissat B."/>
            <person name="Grigoriev I.V."/>
            <person name="Hibbett D.S."/>
            <person name="Martin F."/>
        </authorList>
    </citation>
    <scope>NUCLEOTIDE SEQUENCE [LARGE SCALE GENOMIC DNA]</scope>
    <source>
        <strain evidence="2 3">Koide BX008</strain>
    </source>
</reference>
<accession>A0A0C2WYG2</accession>
<sequence>MLDVGVLYVLVATIATVLVSIKLAQFLLNRPKGTVFKRPPSNGFLIRRALDIYKLTSDRGIFEEWAKACGPVYRVPLVLGSPS</sequence>
<proteinExistence type="predicted"/>
<keyword evidence="1" id="KW-0472">Membrane</keyword>